<dbReference type="GO" id="GO:0003677">
    <property type="term" value="F:DNA binding"/>
    <property type="evidence" value="ECO:0007669"/>
    <property type="project" value="UniProtKB-KW"/>
</dbReference>
<dbReference type="Gene3D" id="1.10.10.10">
    <property type="entry name" value="Winged helix-like DNA-binding domain superfamily/Winged helix DNA-binding domain"/>
    <property type="match status" value="1"/>
</dbReference>
<keyword evidence="6" id="KW-1185">Reference proteome</keyword>
<dbReference type="Gene3D" id="3.30.450.40">
    <property type="match status" value="1"/>
</dbReference>
<comment type="caution">
    <text evidence="5">The sequence shown here is derived from an EMBL/GenBank/DDBJ whole genome shotgun (WGS) entry which is preliminary data.</text>
</comment>
<evidence type="ECO:0000313" key="6">
    <source>
        <dbReference type="Proteomes" id="UP000649753"/>
    </source>
</evidence>
<dbReference type="PROSITE" id="PS50043">
    <property type="entry name" value="HTH_LUXR_2"/>
    <property type="match status" value="1"/>
</dbReference>
<keyword evidence="1" id="KW-0805">Transcription regulation</keyword>
<dbReference type="SMART" id="SM00421">
    <property type="entry name" value="HTH_LUXR"/>
    <property type="match status" value="1"/>
</dbReference>
<keyword evidence="2 5" id="KW-0238">DNA-binding</keyword>
<evidence type="ECO:0000256" key="1">
    <source>
        <dbReference type="ARBA" id="ARBA00023015"/>
    </source>
</evidence>
<name>A0A927QXT3_9ACTN</name>
<dbReference type="InterPro" id="IPR036388">
    <property type="entry name" value="WH-like_DNA-bd_sf"/>
</dbReference>
<evidence type="ECO:0000259" key="4">
    <source>
        <dbReference type="PROSITE" id="PS50043"/>
    </source>
</evidence>
<accession>A0A927QXT3</accession>
<dbReference type="AlphaFoldDB" id="A0A927QXT3"/>
<dbReference type="SUPFAM" id="SSF55781">
    <property type="entry name" value="GAF domain-like"/>
    <property type="match status" value="1"/>
</dbReference>
<feature type="domain" description="HTH luxR-type" evidence="4">
    <location>
        <begin position="266"/>
        <end position="331"/>
    </location>
</feature>
<dbReference type="Pfam" id="PF00196">
    <property type="entry name" value="GerE"/>
    <property type="match status" value="1"/>
</dbReference>
<dbReference type="SUPFAM" id="SSF46894">
    <property type="entry name" value="C-terminal effector domain of the bipartite response regulators"/>
    <property type="match status" value="1"/>
</dbReference>
<gene>
    <name evidence="5" type="ORF">H4W31_001456</name>
</gene>
<dbReference type="EMBL" id="JADBEB010000001">
    <property type="protein sequence ID" value="MBE1485818.1"/>
    <property type="molecule type" value="Genomic_DNA"/>
</dbReference>
<dbReference type="RefSeq" id="WP_192765948.1">
    <property type="nucleotide sequence ID" value="NZ_JADBEB010000001.1"/>
</dbReference>
<dbReference type="Proteomes" id="UP000649753">
    <property type="component" value="Unassembled WGS sequence"/>
</dbReference>
<organism evidence="5 6">
    <name type="scientific">Plantactinospora soyae</name>
    <dbReference type="NCBI Taxonomy" id="1544732"/>
    <lineage>
        <taxon>Bacteria</taxon>
        <taxon>Bacillati</taxon>
        <taxon>Actinomycetota</taxon>
        <taxon>Actinomycetes</taxon>
        <taxon>Micromonosporales</taxon>
        <taxon>Micromonosporaceae</taxon>
        <taxon>Plantactinospora</taxon>
    </lineage>
</organism>
<dbReference type="PRINTS" id="PR00038">
    <property type="entry name" value="HTHLUXR"/>
</dbReference>
<evidence type="ECO:0000256" key="3">
    <source>
        <dbReference type="ARBA" id="ARBA00023163"/>
    </source>
</evidence>
<keyword evidence="3" id="KW-0804">Transcription</keyword>
<reference evidence="5" key="1">
    <citation type="submission" date="2020-10" db="EMBL/GenBank/DDBJ databases">
        <title>Sequencing the genomes of 1000 actinobacteria strains.</title>
        <authorList>
            <person name="Klenk H.-P."/>
        </authorList>
    </citation>
    <scope>NUCLEOTIDE SEQUENCE</scope>
    <source>
        <strain evidence="5">DSM 46832</strain>
    </source>
</reference>
<evidence type="ECO:0000313" key="5">
    <source>
        <dbReference type="EMBL" id="MBE1485818.1"/>
    </source>
</evidence>
<dbReference type="InterPro" id="IPR029016">
    <property type="entry name" value="GAF-like_dom_sf"/>
</dbReference>
<dbReference type="GO" id="GO:0006355">
    <property type="term" value="P:regulation of DNA-templated transcription"/>
    <property type="evidence" value="ECO:0007669"/>
    <property type="project" value="InterPro"/>
</dbReference>
<dbReference type="CDD" id="cd06170">
    <property type="entry name" value="LuxR_C_like"/>
    <property type="match status" value="1"/>
</dbReference>
<dbReference type="PANTHER" id="PTHR44688">
    <property type="entry name" value="DNA-BINDING TRANSCRIPTIONAL ACTIVATOR DEVR_DOSR"/>
    <property type="match status" value="1"/>
</dbReference>
<proteinExistence type="predicted"/>
<dbReference type="InterPro" id="IPR000792">
    <property type="entry name" value="Tscrpt_reg_LuxR_C"/>
</dbReference>
<dbReference type="InterPro" id="IPR016032">
    <property type="entry name" value="Sig_transdc_resp-reg_C-effctor"/>
</dbReference>
<evidence type="ECO:0000256" key="2">
    <source>
        <dbReference type="ARBA" id="ARBA00023125"/>
    </source>
</evidence>
<dbReference type="PANTHER" id="PTHR44688:SF16">
    <property type="entry name" value="DNA-BINDING TRANSCRIPTIONAL ACTIVATOR DEVR_DOSR"/>
    <property type="match status" value="1"/>
</dbReference>
<protein>
    <submittedName>
        <fullName evidence="5">DNA-binding CsgD family transcriptional regulator</fullName>
    </submittedName>
</protein>
<sequence>MADLPPGAAEIAVEVERITALPGGAADRASELLTVLHRLVPYAGSMMYVLNPELREFALLGESGYAEPTLAYMRSSEHYHEMELLGMDRDRPPMCVRDTPFPPEELPSWAEHLAPAGFREGVGITLFSPDGRHLGLLTLHTDDPAHPTDEARDFLGLLAPLISDAVDPMRSIVALSNIVGDADAGVVLTRAGNVLPLPGLAGHPLLRSGSVVLEVAASGLAEGDVHSAFLCPYRPPDGVEGHVRITVLSCPTSAPPHLCAVVLTSPVGDLRGLTRRELEILGLLVDGWSNQRMANRLVIAQRTVAAHIEHILIKLNAPSRTLAAVRALRLGLYVPRPLARIRR</sequence>